<dbReference type="Gene3D" id="3.40.50.10330">
    <property type="entry name" value="Probable inorganic polyphosphate/atp-NAD kinase, domain 1"/>
    <property type="match status" value="1"/>
</dbReference>
<dbReference type="Proteomes" id="UP000255367">
    <property type="component" value="Unassembled WGS sequence"/>
</dbReference>
<dbReference type="GO" id="GO:0004143">
    <property type="term" value="F:ATP-dependent diacylglycerol kinase activity"/>
    <property type="evidence" value="ECO:0007669"/>
    <property type="project" value="TreeGrafter"/>
</dbReference>
<evidence type="ECO:0000256" key="5">
    <source>
        <dbReference type="ARBA" id="ARBA00022723"/>
    </source>
</evidence>
<dbReference type="InterPro" id="IPR017438">
    <property type="entry name" value="ATP-NAD_kinase_N"/>
</dbReference>
<evidence type="ECO:0000256" key="1">
    <source>
        <dbReference type="ARBA" id="ARBA00001946"/>
    </source>
</evidence>
<dbReference type="NCBIfam" id="TIGR00147">
    <property type="entry name" value="YegS/Rv2252/BmrU family lipid kinase"/>
    <property type="match status" value="1"/>
</dbReference>
<keyword evidence="9" id="KW-0460">Magnesium</keyword>
<dbReference type="SUPFAM" id="SSF111331">
    <property type="entry name" value="NAD kinase/diacylglycerol kinase-like"/>
    <property type="match status" value="1"/>
</dbReference>
<dbReference type="GO" id="GO:0005886">
    <property type="term" value="C:plasma membrane"/>
    <property type="evidence" value="ECO:0007669"/>
    <property type="project" value="TreeGrafter"/>
</dbReference>
<evidence type="ECO:0000256" key="6">
    <source>
        <dbReference type="ARBA" id="ARBA00022741"/>
    </source>
</evidence>
<dbReference type="PANTHER" id="PTHR12358">
    <property type="entry name" value="SPHINGOSINE KINASE"/>
    <property type="match status" value="1"/>
</dbReference>
<dbReference type="InterPro" id="IPR001206">
    <property type="entry name" value="Diacylglycerol_kinase_cat_dom"/>
</dbReference>
<evidence type="ECO:0000313" key="14">
    <source>
        <dbReference type="EMBL" id="SUP44391.1"/>
    </source>
</evidence>
<reference evidence="14 15" key="1">
    <citation type="submission" date="2018-06" db="EMBL/GenBank/DDBJ databases">
        <authorList>
            <consortium name="Pathogen Informatics"/>
            <person name="Doyle S."/>
        </authorList>
    </citation>
    <scope>NUCLEOTIDE SEQUENCE [LARGE SCALE GENOMIC DNA]</scope>
    <source>
        <strain evidence="14 15">NCTC12020</strain>
    </source>
</reference>
<dbReference type="Gene3D" id="2.60.200.40">
    <property type="match status" value="1"/>
</dbReference>
<dbReference type="EC" id="2.7.1.-" evidence="14"/>
<dbReference type="Pfam" id="PF19279">
    <property type="entry name" value="YegS_C"/>
    <property type="match status" value="1"/>
</dbReference>
<evidence type="ECO:0000256" key="11">
    <source>
        <dbReference type="ARBA" id="ARBA00023209"/>
    </source>
</evidence>
<feature type="domain" description="DAGKc" evidence="13">
    <location>
        <begin position="1"/>
        <end position="131"/>
    </location>
</feature>
<evidence type="ECO:0000256" key="10">
    <source>
        <dbReference type="ARBA" id="ARBA00023098"/>
    </source>
</evidence>
<evidence type="ECO:0000256" key="4">
    <source>
        <dbReference type="ARBA" id="ARBA00022679"/>
    </source>
</evidence>
<keyword evidence="11" id="KW-0594">Phospholipid biosynthesis</keyword>
<evidence type="ECO:0000256" key="9">
    <source>
        <dbReference type="ARBA" id="ARBA00022842"/>
    </source>
</evidence>
<dbReference type="OrthoDB" id="142078at2"/>
<dbReference type="GO" id="GO:0008654">
    <property type="term" value="P:phospholipid biosynthetic process"/>
    <property type="evidence" value="ECO:0007669"/>
    <property type="project" value="UniProtKB-KW"/>
</dbReference>
<dbReference type="InterPro" id="IPR045540">
    <property type="entry name" value="YegS/DAGK_C"/>
</dbReference>
<evidence type="ECO:0000256" key="8">
    <source>
        <dbReference type="ARBA" id="ARBA00022840"/>
    </source>
</evidence>
<dbReference type="AlphaFoldDB" id="A0A380NLZ7"/>
<comment type="cofactor">
    <cofactor evidence="1">
        <name>Mg(2+)</name>
        <dbReference type="ChEBI" id="CHEBI:18420"/>
    </cofactor>
</comment>
<dbReference type="SMART" id="SM00046">
    <property type="entry name" value="DAGKc"/>
    <property type="match status" value="1"/>
</dbReference>
<dbReference type="PROSITE" id="PS50146">
    <property type="entry name" value="DAGK"/>
    <property type="match status" value="1"/>
</dbReference>
<evidence type="ECO:0000256" key="7">
    <source>
        <dbReference type="ARBA" id="ARBA00022777"/>
    </source>
</evidence>
<keyword evidence="3" id="KW-0444">Lipid biosynthesis</keyword>
<accession>A0A380NLZ7</accession>
<name>A0A380NLZ7_9FIRM</name>
<keyword evidence="8" id="KW-0067">ATP-binding</keyword>
<keyword evidence="10" id="KW-0443">Lipid metabolism</keyword>
<proteinExistence type="inferred from homology"/>
<comment type="similarity">
    <text evidence="2">Belongs to the diacylglycerol/lipid kinase family.</text>
</comment>
<dbReference type="Pfam" id="PF00781">
    <property type="entry name" value="DAGK_cat"/>
    <property type="match status" value="1"/>
</dbReference>
<sequence>MSRCLIIINPVSGGGRATQYAMELQWQLSTLFEHMEVKFTTKAGDATRFAKEATENGFHSVFCMGGDGTINETVNGIAQGGGTSKFGFVPVGTVNDMSRALGIPLEPLAAIRALKHSKIRHVDIGRCNDQYFCNNIAAGVIPKVVEEVTPKEKQLLGPLAYFVKGGQALFTTKDYSFHIKTEDHDFTIRSPLVIALLTNVVSSFEKFMPVASVDDGYMRIIIFREYFIMDVLRILPLILRGSIYTSKYVTILKVRKANITLLDDIELPTNMDGNKGPLMPVDLEVLPGFLQVYVPDKKKK</sequence>
<evidence type="ECO:0000256" key="3">
    <source>
        <dbReference type="ARBA" id="ARBA00022516"/>
    </source>
</evidence>
<protein>
    <submittedName>
        <fullName evidence="14">Lipid kinase SP_1045</fullName>
        <ecNumber evidence="14">2.7.1.-</ecNumber>
    </submittedName>
</protein>
<dbReference type="RefSeq" id="WP_115310747.1">
    <property type="nucleotide sequence ID" value="NZ_UHIO01000001.1"/>
</dbReference>
<evidence type="ECO:0000256" key="2">
    <source>
        <dbReference type="ARBA" id="ARBA00005983"/>
    </source>
</evidence>
<keyword evidence="6" id="KW-0547">Nucleotide-binding</keyword>
<dbReference type="PANTHER" id="PTHR12358:SF106">
    <property type="entry name" value="LIPID KINASE YEGS"/>
    <property type="match status" value="1"/>
</dbReference>
<evidence type="ECO:0000259" key="13">
    <source>
        <dbReference type="PROSITE" id="PS50146"/>
    </source>
</evidence>
<keyword evidence="15" id="KW-1185">Reference proteome</keyword>
<keyword evidence="4 14" id="KW-0808">Transferase</keyword>
<keyword evidence="5" id="KW-0479">Metal-binding</keyword>
<evidence type="ECO:0000256" key="12">
    <source>
        <dbReference type="ARBA" id="ARBA00023264"/>
    </source>
</evidence>
<keyword evidence="12" id="KW-1208">Phospholipid metabolism</keyword>
<gene>
    <name evidence="14" type="ORF">NCTC12020_01637</name>
</gene>
<keyword evidence="7 14" id="KW-0418">Kinase</keyword>
<dbReference type="GO" id="GO:0046872">
    <property type="term" value="F:metal ion binding"/>
    <property type="evidence" value="ECO:0007669"/>
    <property type="project" value="UniProtKB-KW"/>
</dbReference>
<dbReference type="InterPro" id="IPR016064">
    <property type="entry name" value="NAD/diacylglycerol_kinase_sf"/>
</dbReference>
<evidence type="ECO:0000313" key="15">
    <source>
        <dbReference type="Proteomes" id="UP000255367"/>
    </source>
</evidence>
<dbReference type="EMBL" id="UHIO01000001">
    <property type="protein sequence ID" value="SUP44391.1"/>
    <property type="molecule type" value="Genomic_DNA"/>
</dbReference>
<dbReference type="GO" id="GO:0005524">
    <property type="term" value="F:ATP binding"/>
    <property type="evidence" value="ECO:0007669"/>
    <property type="project" value="UniProtKB-KW"/>
</dbReference>
<dbReference type="InterPro" id="IPR050187">
    <property type="entry name" value="Lipid_Phosphate_FormReg"/>
</dbReference>
<dbReference type="InterPro" id="IPR005218">
    <property type="entry name" value="Diacylglycerol/lipid_kinase"/>
</dbReference>
<organism evidence="14 15">
    <name type="scientific">Veillonella criceti</name>
    <dbReference type="NCBI Taxonomy" id="103891"/>
    <lineage>
        <taxon>Bacteria</taxon>
        <taxon>Bacillati</taxon>
        <taxon>Bacillota</taxon>
        <taxon>Negativicutes</taxon>
        <taxon>Veillonellales</taxon>
        <taxon>Veillonellaceae</taxon>
        <taxon>Veillonella</taxon>
    </lineage>
</organism>